<dbReference type="GO" id="GO:0006518">
    <property type="term" value="P:peptide metabolic process"/>
    <property type="evidence" value="ECO:0007669"/>
    <property type="project" value="InterPro"/>
</dbReference>
<sequence length="402" mass="45053">MNIEERFLKYVSFDTQSDEYSNTTPSTFKQLELGKELVKEMLEIGIDDAHLDEFGIVYGTIKGNGGTGDVIGFIAHMDTSPDASGMNIKPQKVTNYDGSIIKLNNALNLSLDPEEFTSLKKMIGHDLITTDGTTLLGADDKAGVAIIMDLADYLYHHPEIKHNDIKIAFTPDEEVGRGADNFNVEKFNAKYAYTLDGGDICEYNYENFNAYSANVKITGKSIHPGNAKDKMVSAINVAIEFENMLPAQQKAYFTDGYDGFNHIHHLEGNCEEATLEYIIRNHNLSLAKKQINDFKRIKKYLDEKYGYELISLEINESYLNMAEIIKDNYYIIEKLEKAMKKLGIEAYASPIRGGTDGARLTYMGLPCPNIGTGGDNFHGPFEFVSLTMMKQSVEILKELVKE</sequence>
<feature type="active site" description="Proton acceptor" evidence="10">
    <location>
        <position position="173"/>
    </location>
</feature>
<feature type="domain" description="Peptidase M20 dimerisation" evidence="12">
    <location>
        <begin position="205"/>
        <end position="297"/>
    </location>
</feature>
<dbReference type="GeneID" id="78289243"/>
<dbReference type="InterPro" id="IPR001261">
    <property type="entry name" value="ArgE/DapE_CS"/>
</dbReference>
<evidence type="ECO:0000259" key="12">
    <source>
        <dbReference type="Pfam" id="PF07687"/>
    </source>
</evidence>
<evidence type="ECO:0000256" key="9">
    <source>
        <dbReference type="NCBIfam" id="TIGR01882"/>
    </source>
</evidence>
<evidence type="ECO:0000256" key="11">
    <source>
        <dbReference type="PIRSR" id="PIRSR037215-2"/>
    </source>
</evidence>
<dbReference type="Gene3D" id="3.30.70.360">
    <property type="match status" value="1"/>
</dbReference>
<evidence type="ECO:0000256" key="10">
    <source>
        <dbReference type="PIRSR" id="PIRSR037215-1"/>
    </source>
</evidence>
<dbReference type="InterPro" id="IPR002933">
    <property type="entry name" value="Peptidase_M20"/>
</dbReference>
<evidence type="ECO:0000256" key="7">
    <source>
        <dbReference type="ARBA" id="ARBA00022833"/>
    </source>
</evidence>
<keyword evidence="4" id="KW-0645">Protease</keyword>
<evidence type="ECO:0000256" key="6">
    <source>
        <dbReference type="ARBA" id="ARBA00022801"/>
    </source>
</evidence>
<feature type="binding site" evidence="11">
    <location>
        <position position="174"/>
    </location>
    <ligand>
        <name>Zn(2+)</name>
        <dbReference type="ChEBI" id="CHEBI:29105"/>
        <label>2</label>
    </ligand>
</feature>
<feature type="binding site" evidence="11">
    <location>
        <position position="378"/>
    </location>
    <ligand>
        <name>Zn(2+)</name>
        <dbReference type="ChEBI" id="CHEBI:29105"/>
        <label>2</label>
    </ligand>
</feature>
<feature type="binding site" evidence="11">
    <location>
        <position position="196"/>
    </location>
    <ligand>
        <name>Zn(2+)</name>
        <dbReference type="ChEBI" id="CHEBI:29105"/>
        <label>1</label>
    </ligand>
</feature>
<keyword evidence="5 11" id="KW-0479">Metal-binding</keyword>
<dbReference type="CDD" id="cd03892">
    <property type="entry name" value="M20_peptT"/>
    <property type="match status" value="1"/>
</dbReference>
<protein>
    <recommendedName>
        <fullName evidence="9">Peptidase T</fullName>
        <ecNumber evidence="9">3.4.11.4</ecNumber>
    </recommendedName>
</protein>
<proteinExistence type="inferred from homology"/>
<reference evidence="14" key="1">
    <citation type="submission" date="2016-10" db="EMBL/GenBank/DDBJ databases">
        <authorList>
            <person name="Varghese N."/>
            <person name="Submissions S."/>
        </authorList>
    </citation>
    <scope>NUCLEOTIDE SEQUENCE [LARGE SCALE GENOMIC DNA]</scope>
    <source>
        <strain evidence="14">DSM 1551</strain>
    </source>
</reference>
<evidence type="ECO:0000313" key="13">
    <source>
        <dbReference type="EMBL" id="SET76827.1"/>
    </source>
</evidence>
<keyword evidence="7 11" id="KW-0862">Zinc</keyword>
<dbReference type="NCBIfam" id="TIGR01882">
    <property type="entry name" value="peptidase-T"/>
    <property type="match status" value="1"/>
</dbReference>
<name>A0A1I0GZX3_9FIRM</name>
<dbReference type="SUPFAM" id="SSF55031">
    <property type="entry name" value="Bacterial exopeptidase dimerisation domain"/>
    <property type="match status" value="1"/>
</dbReference>
<dbReference type="InterPro" id="IPR011650">
    <property type="entry name" value="Peptidase_M20_dimer"/>
</dbReference>
<dbReference type="EMBL" id="FOIN01000039">
    <property type="protein sequence ID" value="SET76827.1"/>
    <property type="molecule type" value="Genomic_DNA"/>
</dbReference>
<dbReference type="OrthoDB" id="9804934at2"/>
<evidence type="ECO:0000256" key="2">
    <source>
        <dbReference type="ARBA" id="ARBA00009692"/>
    </source>
</evidence>
<organism evidence="13 14">
    <name type="scientific">Thomasclavelia cocleata</name>
    <dbReference type="NCBI Taxonomy" id="69824"/>
    <lineage>
        <taxon>Bacteria</taxon>
        <taxon>Bacillati</taxon>
        <taxon>Bacillota</taxon>
        <taxon>Erysipelotrichia</taxon>
        <taxon>Erysipelotrichales</taxon>
        <taxon>Coprobacillaceae</taxon>
        <taxon>Thomasclavelia</taxon>
    </lineage>
</organism>
<dbReference type="EC" id="3.4.11.4" evidence="9"/>
<dbReference type="GO" id="GO:0006508">
    <property type="term" value="P:proteolysis"/>
    <property type="evidence" value="ECO:0007669"/>
    <property type="project" value="UniProtKB-UniRule"/>
</dbReference>
<dbReference type="Pfam" id="PF01546">
    <property type="entry name" value="Peptidase_M20"/>
    <property type="match status" value="1"/>
</dbReference>
<dbReference type="GO" id="GO:0045148">
    <property type="term" value="F:tripeptide aminopeptidase activity"/>
    <property type="evidence" value="ECO:0007669"/>
    <property type="project" value="UniProtKB-UniRule"/>
</dbReference>
<feature type="binding site" evidence="11">
    <location>
        <position position="139"/>
    </location>
    <ligand>
        <name>Zn(2+)</name>
        <dbReference type="ChEBI" id="CHEBI:29105"/>
        <label>1</label>
    </ligand>
</feature>
<evidence type="ECO:0000256" key="4">
    <source>
        <dbReference type="ARBA" id="ARBA00022670"/>
    </source>
</evidence>
<dbReference type="PANTHER" id="PTHR42994:SF1">
    <property type="entry name" value="PEPTIDASE T"/>
    <property type="match status" value="1"/>
</dbReference>
<dbReference type="NCBIfam" id="NF003976">
    <property type="entry name" value="PRK05469.1"/>
    <property type="match status" value="1"/>
</dbReference>
<dbReference type="RefSeq" id="WP_092355970.1">
    <property type="nucleotide sequence ID" value="NZ_FOIN01000039.1"/>
</dbReference>
<feature type="active site" evidence="10">
    <location>
        <position position="78"/>
    </location>
</feature>
<keyword evidence="6" id="KW-0378">Hydrolase</keyword>
<dbReference type="GO" id="GO:0005829">
    <property type="term" value="C:cytosol"/>
    <property type="evidence" value="ECO:0007669"/>
    <property type="project" value="TreeGrafter"/>
</dbReference>
<accession>A0A1I0GZX3</accession>
<keyword evidence="3 13" id="KW-0031">Aminopeptidase</keyword>
<evidence type="ECO:0000313" key="14">
    <source>
        <dbReference type="Proteomes" id="UP000198558"/>
    </source>
</evidence>
<dbReference type="SUPFAM" id="SSF53187">
    <property type="entry name" value="Zn-dependent exopeptidases"/>
    <property type="match status" value="1"/>
</dbReference>
<dbReference type="Gene3D" id="3.40.630.10">
    <property type="entry name" value="Zn peptidases"/>
    <property type="match status" value="1"/>
</dbReference>
<dbReference type="Pfam" id="PF07687">
    <property type="entry name" value="M20_dimer"/>
    <property type="match status" value="1"/>
</dbReference>
<comment type="cofactor">
    <cofactor evidence="11">
        <name>Zn(2+)</name>
        <dbReference type="ChEBI" id="CHEBI:29105"/>
    </cofactor>
    <text evidence="11">Binds 2 Zn(2+) ions per subunit.</text>
</comment>
<keyword evidence="14" id="KW-1185">Reference proteome</keyword>
<dbReference type="PIRSF" id="PIRSF037215">
    <property type="entry name" value="Peptidase_M20B"/>
    <property type="match status" value="1"/>
</dbReference>
<feature type="binding site" evidence="11">
    <location>
        <position position="76"/>
    </location>
    <ligand>
        <name>Zn(2+)</name>
        <dbReference type="ChEBI" id="CHEBI:29105"/>
        <label>1</label>
    </ligand>
</feature>
<evidence type="ECO:0000256" key="1">
    <source>
        <dbReference type="ARBA" id="ARBA00000870"/>
    </source>
</evidence>
<dbReference type="InterPro" id="IPR010161">
    <property type="entry name" value="Peptidase_M20B"/>
</dbReference>
<gene>
    <name evidence="13" type="ORF">SAMN04489758_1398</name>
</gene>
<evidence type="ECO:0000256" key="3">
    <source>
        <dbReference type="ARBA" id="ARBA00022438"/>
    </source>
</evidence>
<feature type="binding site" evidence="11">
    <location>
        <position position="139"/>
    </location>
    <ligand>
        <name>Zn(2+)</name>
        <dbReference type="ChEBI" id="CHEBI:29105"/>
        <label>2</label>
    </ligand>
</feature>
<evidence type="ECO:0000256" key="5">
    <source>
        <dbReference type="ARBA" id="ARBA00022723"/>
    </source>
</evidence>
<dbReference type="GO" id="GO:0008237">
    <property type="term" value="F:metallopeptidase activity"/>
    <property type="evidence" value="ECO:0007669"/>
    <property type="project" value="UniProtKB-KW"/>
</dbReference>
<dbReference type="PANTHER" id="PTHR42994">
    <property type="entry name" value="PEPTIDASE T"/>
    <property type="match status" value="1"/>
</dbReference>
<dbReference type="NCBIfam" id="NF009920">
    <property type="entry name" value="PRK13381.1"/>
    <property type="match status" value="1"/>
</dbReference>
<evidence type="ECO:0000256" key="8">
    <source>
        <dbReference type="ARBA" id="ARBA00023049"/>
    </source>
</evidence>
<dbReference type="InterPro" id="IPR036264">
    <property type="entry name" value="Bact_exopeptidase_dim_dom"/>
</dbReference>
<dbReference type="Proteomes" id="UP000198558">
    <property type="component" value="Unassembled WGS sequence"/>
</dbReference>
<keyword evidence="8" id="KW-0482">Metalloprotease</keyword>
<dbReference type="PROSITE" id="PS00759">
    <property type="entry name" value="ARGE_DAPE_CPG2_2"/>
    <property type="match status" value="1"/>
</dbReference>
<comment type="similarity">
    <text evidence="2">Belongs to the peptidase M20B family.</text>
</comment>
<dbReference type="PROSITE" id="PS00758">
    <property type="entry name" value="ARGE_DAPE_CPG2_1"/>
    <property type="match status" value="1"/>
</dbReference>
<dbReference type="GO" id="GO:0008270">
    <property type="term" value="F:zinc ion binding"/>
    <property type="evidence" value="ECO:0007669"/>
    <property type="project" value="InterPro"/>
</dbReference>
<dbReference type="AlphaFoldDB" id="A0A1I0GZX3"/>
<comment type="catalytic activity">
    <reaction evidence="1">
        <text>Release of the N-terminal residue from a tripeptide.</text>
        <dbReference type="EC" id="3.4.11.4"/>
    </reaction>
</comment>